<reference evidence="2" key="2">
    <citation type="submission" date="2008-04" db="EMBL/GenBank/DDBJ databases">
        <title>Draft genome sequence of Providencia stuartii(ATCC 25827).</title>
        <authorList>
            <person name="Sudarsanam P."/>
            <person name="Ley R."/>
            <person name="Guruge J."/>
            <person name="Turnbaugh P.J."/>
            <person name="Mahowald M."/>
            <person name="Liep D."/>
            <person name="Gordon J."/>
        </authorList>
    </citation>
    <scope>NUCLEOTIDE SEQUENCE [LARGE SCALE GENOMIC DNA]</scope>
    <source>
        <strain evidence="2">ATCC 25827</strain>
    </source>
</reference>
<proteinExistence type="predicted"/>
<reference evidence="2" key="1">
    <citation type="submission" date="2008-04" db="EMBL/GenBank/DDBJ databases">
        <title>Draft genome sequence of Providencia stuartii (ATCC 25827).</title>
        <authorList>
            <person name="Sudarsanam P."/>
            <person name="Ley R."/>
            <person name="Guruge J."/>
            <person name="Turnbaugh P.J."/>
            <person name="Mahowald M."/>
            <person name="Liep D."/>
            <person name="Gordon J."/>
        </authorList>
    </citation>
    <scope>NUCLEOTIDE SEQUENCE [LARGE SCALE GENOMIC DNA]</scope>
    <source>
        <strain evidence="2">ATCC 25827</strain>
    </source>
</reference>
<dbReference type="Proteomes" id="UP000004506">
    <property type="component" value="Unassembled WGS sequence"/>
</dbReference>
<comment type="caution">
    <text evidence="1">The sequence shown here is derived from an EMBL/GenBank/DDBJ whole genome shotgun (WGS) entry which is preliminary data.</text>
</comment>
<dbReference type="AlphaFoldDB" id="A0AA86YVK1"/>
<gene>
    <name evidence="1" type="ORF">PROSTU_04400</name>
</gene>
<accession>A0AA86YVK1</accession>
<evidence type="ECO:0008006" key="3">
    <source>
        <dbReference type="Google" id="ProtNLM"/>
    </source>
</evidence>
<dbReference type="InterPro" id="IPR019647">
    <property type="entry name" value="PhoP_reg_network_YrbL"/>
</dbReference>
<name>A0AA86YVK1_PROST</name>
<protein>
    <recommendedName>
        <fullName evidence="3">PhoP regulatory network protein YrbL</fullName>
    </recommendedName>
</protein>
<evidence type="ECO:0000313" key="2">
    <source>
        <dbReference type="Proteomes" id="UP000004506"/>
    </source>
</evidence>
<organism evidence="1 2">
    <name type="scientific">Providencia stuartii ATCC 25827</name>
    <dbReference type="NCBI Taxonomy" id="471874"/>
    <lineage>
        <taxon>Bacteria</taxon>
        <taxon>Pseudomonadati</taxon>
        <taxon>Pseudomonadota</taxon>
        <taxon>Gammaproteobacteria</taxon>
        <taxon>Enterobacterales</taxon>
        <taxon>Morganellaceae</taxon>
        <taxon>Providencia</taxon>
    </lineage>
</organism>
<reference evidence="1 2" key="3">
    <citation type="submission" date="2008-05" db="EMBL/GenBank/DDBJ databases">
        <authorList>
            <person name="Fulton L."/>
            <person name="Clifton S."/>
            <person name="Fulton B."/>
            <person name="Xu J."/>
            <person name="Minx P."/>
            <person name="Pepin K.H."/>
            <person name="Johnson M."/>
            <person name="Thiruvilangam P."/>
            <person name="Bhonagiri V."/>
            <person name="Nash W.E."/>
            <person name="Mardis E.R."/>
            <person name="Wilson R.K."/>
        </authorList>
    </citation>
    <scope>NUCLEOTIDE SEQUENCE [LARGE SCALE GENOMIC DNA]</scope>
    <source>
        <strain evidence="1 2">ATCC 25827</strain>
    </source>
</reference>
<evidence type="ECO:0000313" key="1">
    <source>
        <dbReference type="EMBL" id="EDU57624.1"/>
    </source>
</evidence>
<sequence>MKAAIAMNRLFNKRIHLPSSLLIASGRQRACYQHPDYSDLCIKVHHSDRDDKETLREVRYYKLLARKNKNVTTVSQYYGTQETDRGLGYIFQLIKDKNGNTSQTLDYYLSNKSVFLKHKSNMKIAYSEFKKKVFSESIVSMTLKTYNIVYQLGHSPHGRFFIIDNLGSANLIPLDYFSSTLAKSTLKRRFLDFEKRLYKDYKIKL</sequence>
<dbReference type="Pfam" id="PF10707">
    <property type="entry name" value="YrbL-PhoP_reg"/>
    <property type="match status" value="1"/>
</dbReference>
<dbReference type="EMBL" id="ABJD02000117">
    <property type="protein sequence ID" value="EDU57624.1"/>
    <property type="molecule type" value="Genomic_DNA"/>
</dbReference>